<dbReference type="InterPro" id="IPR029063">
    <property type="entry name" value="SAM-dependent_MTases_sf"/>
</dbReference>
<gene>
    <name evidence="4" type="ORF">GSF12_11245</name>
</gene>
<protein>
    <submittedName>
        <fullName evidence="4">Methyltransferase domain-containing protein</fullName>
    </submittedName>
</protein>
<dbReference type="Pfam" id="PF13649">
    <property type="entry name" value="Methyltransf_25"/>
    <property type="match status" value="1"/>
</dbReference>
<dbReference type="AlphaFoldDB" id="A0A6P1KPN2"/>
<sequence length="203" mass="23621">MTTIDFYQTHAKDFFSQTINVDMQNVYQPFLERLPNGKQNILDVGCGSGRDIIFFANQGFDVTAIDGSQNLIDLAKQTDNRINWQCLTFDKIANQNWQNRFTGIWACASLLHVPFEELPQILNDLISCLKPNGILYASFKYGDSERDKEGRFFCDINEERWQLVELKLQSAEHLKIWQTIDNRVARQEIWLNVLLQHMPTTID</sequence>
<evidence type="ECO:0000256" key="1">
    <source>
        <dbReference type="ARBA" id="ARBA00022603"/>
    </source>
</evidence>
<dbReference type="PANTHER" id="PTHR43861:SF1">
    <property type="entry name" value="TRANS-ACONITATE 2-METHYLTRANSFERASE"/>
    <property type="match status" value="1"/>
</dbReference>
<dbReference type="PANTHER" id="PTHR43861">
    <property type="entry name" value="TRANS-ACONITATE 2-METHYLTRANSFERASE-RELATED"/>
    <property type="match status" value="1"/>
</dbReference>
<keyword evidence="2 4" id="KW-0808">Transferase</keyword>
<proteinExistence type="predicted"/>
<feature type="domain" description="Methyltransferase" evidence="3">
    <location>
        <begin position="41"/>
        <end position="133"/>
    </location>
</feature>
<dbReference type="GO" id="GO:0032259">
    <property type="term" value="P:methylation"/>
    <property type="evidence" value="ECO:0007669"/>
    <property type="project" value="UniProtKB-KW"/>
</dbReference>
<keyword evidence="1 4" id="KW-0489">Methyltransferase</keyword>
<dbReference type="SUPFAM" id="SSF53335">
    <property type="entry name" value="S-adenosyl-L-methionine-dependent methyltransferases"/>
    <property type="match status" value="1"/>
</dbReference>
<dbReference type="InterPro" id="IPR041698">
    <property type="entry name" value="Methyltransf_25"/>
</dbReference>
<name>A0A6P1KPN2_FAUOS</name>
<evidence type="ECO:0000259" key="3">
    <source>
        <dbReference type="Pfam" id="PF13649"/>
    </source>
</evidence>
<organism evidence="4">
    <name type="scientific">Faucicola osloensis</name>
    <name type="common">Moraxella osloensis</name>
    <dbReference type="NCBI Taxonomy" id="34062"/>
    <lineage>
        <taxon>Bacteria</taxon>
        <taxon>Pseudomonadati</taxon>
        <taxon>Pseudomonadota</taxon>
        <taxon>Gammaproteobacteria</taxon>
        <taxon>Moraxellales</taxon>
        <taxon>Moraxellaceae</taxon>
        <taxon>Faucicola</taxon>
    </lineage>
</organism>
<evidence type="ECO:0000256" key="2">
    <source>
        <dbReference type="ARBA" id="ARBA00022679"/>
    </source>
</evidence>
<reference evidence="4" key="1">
    <citation type="journal article" date="2020" name="Microbiol. Resour. Announc.">
        <title>Complete Genome Sequence of Moraxella osloensis Strain YV1, Isolated from an Australian Wastewater Treatment Plant.</title>
        <authorList>
            <person name="Batinovic S."/>
            <person name="Rice D.T.F."/>
            <person name="Seviour R.J."/>
            <person name="Petrovski S."/>
        </authorList>
    </citation>
    <scope>NUCLEOTIDE SEQUENCE</scope>
    <source>
        <strain evidence="4">YV1</strain>
    </source>
</reference>
<evidence type="ECO:0000313" key="4">
    <source>
        <dbReference type="EMBL" id="QHG10395.1"/>
    </source>
</evidence>
<accession>A0A6P1KPN2</accession>
<dbReference type="GO" id="GO:0008168">
    <property type="term" value="F:methyltransferase activity"/>
    <property type="evidence" value="ECO:0007669"/>
    <property type="project" value="UniProtKB-KW"/>
</dbReference>
<dbReference type="EMBL" id="CP047226">
    <property type="protein sequence ID" value="QHG10395.1"/>
    <property type="molecule type" value="Genomic_DNA"/>
</dbReference>
<dbReference type="CDD" id="cd02440">
    <property type="entry name" value="AdoMet_MTases"/>
    <property type="match status" value="1"/>
</dbReference>
<dbReference type="Gene3D" id="3.40.50.150">
    <property type="entry name" value="Vaccinia Virus protein VP39"/>
    <property type="match status" value="1"/>
</dbReference>